<dbReference type="OrthoDB" id="3114079at2759"/>
<keyword evidence="1" id="KW-0732">Signal</keyword>
<feature type="signal peptide" evidence="1">
    <location>
        <begin position="1"/>
        <end position="18"/>
    </location>
</feature>
<dbReference type="Pfam" id="PF18402">
    <property type="entry name" value="Thioredoxin_14"/>
    <property type="match status" value="1"/>
</dbReference>
<feature type="chain" id="PRO_5001643079" evidence="1">
    <location>
        <begin position="19"/>
        <end position="199"/>
    </location>
</feature>
<keyword evidence="5" id="KW-1185">Reference proteome</keyword>
<dbReference type="HOGENOM" id="CLU_1372395_0_0_1"/>
<feature type="domain" description="UGGT thioredoxin-like" evidence="2">
    <location>
        <begin position="34"/>
        <end position="88"/>
    </location>
</feature>
<feature type="domain" description="UDP-glucose:glycoprotein glucosyltransferase thioredoxin-like" evidence="3">
    <location>
        <begin position="129"/>
        <end position="172"/>
    </location>
</feature>
<evidence type="ECO:0000259" key="2">
    <source>
        <dbReference type="Pfam" id="PF18402"/>
    </source>
</evidence>
<evidence type="ECO:0000256" key="1">
    <source>
        <dbReference type="SAM" id="SignalP"/>
    </source>
</evidence>
<evidence type="ECO:0000259" key="3">
    <source>
        <dbReference type="Pfam" id="PF18403"/>
    </source>
</evidence>
<dbReference type="InParanoid" id="A0A067PE90"/>
<organism evidence="4 5">
    <name type="scientific">Jaapia argillacea MUCL 33604</name>
    <dbReference type="NCBI Taxonomy" id="933084"/>
    <lineage>
        <taxon>Eukaryota</taxon>
        <taxon>Fungi</taxon>
        <taxon>Dikarya</taxon>
        <taxon>Basidiomycota</taxon>
        <taxon>Agaricomycotina</taxon>
        <taxon>Agaricomycetes</taxon>
        <taxon>Agaricomycetidae</taxon>
        <taxon>Jaapiales</taxon>
        <taxon>Jaapiaceae</taxon>
        <taxon>Jaapia</taxon>
    </lineage>
</organism>
<gene>
    <name evidence="4" type="ORF">JAAARDRAFT_661288</name>
</gene>
<reference evidence="5" key="1">
    <citation type="journal article" date="2014" name="Proc. Natl. Acad. Sci. U.S.A.">
        <title>Extensive sampling of basidiomycete genomes demonstrates inadequacy of the white-rot/brown-rot paradigm for wood decay fungi.</title>
        <authorList>
            <person name="Riley R."/>
            <person name="Salamov A.A."/>
            <person name="Brown D.W."/>
            <person name="Nagy L.G."/>
            <person name="Floudas D."/>
            <person name="Held B.W."/>
            <person name="Levasseur A."/>
            <person name="Lombard V."/>
            <person name="Morin E."/>
            <person name="Otillar R."/>
            <person name="Lindquist E.A."/>
            <person name="Sun H."/>
            <person name="LaButti K.M."/>
            <person name="Schmutz J."/>
            <person name="Jabbour D."/>
            <person name="Luo H."/>
            <person name="Baker S.E."/>
            <person name="Pisabarro A.G."/>
            <person name="Walton J.D."/>
            <person name="Blanchette R.A."/>
            <person name="Henrissat B."/>
            <person name="Martin F."/>
            <person name="Cullen D."/>
            <person name="Hibbett D.S."/>
            <person name="Grigoriev I.V."/>
        </authorList>
    </citation>
    <scope>NUCLEOTIDE SEQUENCE [LARGE SCALE GENOMIC DNA]</scope>
    <source>
        <strain evidence="5">MUCL 33604</strain>
    </source>
</reference>
<evidence type="ECO:0000313" key="4">
    <source>
        <dbReference type="EMBL" id="KDQ49332.1"/>
    </source>
</evidence>
<dbReference type="Pfam" id="PF18403">
    <property type="entry name" value="Thioredoxin_15"/>
    <property type="match status" value="1"/>
</dbReference>
<dbReference type="InterPro" id="IPR040692">
    <property type="entry name" value="UGGT_TRXL_3"/>
</dbReference>
<accession>A0A067PE90</accession>
<dbReference type="Proteomes" id="UP000027265">
    <property type="component" value="Unassembled WGS sequence"/>
</dbReference>
<dbReference type="AlphaFoldDB" id="A0A067PE90"/>
<protein>
    <submittedName>
        <fullName evidence="4">Uncharacterized protein</fullName>
    </submittedName>
</protein>
<name>A0A067PE90_9AGAM</name>
<dbReference type="EMBL" id="KL197789">
    <property type="protein sequence ID" value="KDQ49332.1"/>
    <property type="molecule type" value="Genomic_DNA"/>
</dbReference>
<evidence type="ECO:0000313" key="5">
    <source>
        <dbReference type="Proteomes" id="UP000027265"/>
    </source>
</evidence>
<sequence length="199" mass="21967">MDDICLFFFPLSLPSLLATCGWDLRTCALRLIDSVQVFLRNIQTEIGRQLRFLQATVYAGAITDGDDDGIDSYFYDRPTAAPKQNKHIYPSNKPGRGLKIMDLGKVFGSDGGMEGGRFVYPENSDFIPVTADLDSNDGLLLVKEALESVTPESLTRIGFIHNPQDASPPPHQIDQMDSSLKSFLTPFCTSSHRRGFSAS</sequence>
<dbReference type="STRING" id="933084.A0A067PE90"/>
<dbReference type="InterPro" id="IPR040525">
    <property type="entry name" value="UGGT_TRXL_4"/>
</dbReference>
<proteinExistence type="predicted"/>